<organism evidence="10 11">
    <name type="scientific">Phytophthora pseudosyringae</name>
    <dbReference type="NCBI Taxonomy" id="221518"/>
    <lineage>
        <taxon>Eukaryota</taxon>
        <taxon>Sar</taxon>
        <taxon>Stramenopiles</taxon>
        <taxon>Oomycota</taxon>
        <taxon>Peronosporomycetes</taxon>
        <taxon>Peronosporales</taxon>
        <taxon>Peronosporaceae</taxon>
        <taxon>Phytophthora</taxon>
    </lineage>
</organism>
<accession>A0A8T1VFE0</accession>
<name>A0A8T1VFE0_9STRA</name>
<keyword evidence="4 7" id="KW-0833">Ubl conjugation pathway</keyword>
<dbReference type="OrthoDB" id="292964at2759"/>
<dbReference type="InterPro" id="IPR028889">
    <property type="entry name" value="USP"/>
</dbReference>
<dbReference type="GO" id="GO:0016579">
    <property type="term" value="P:protein deubiquitination"/>
    <property type="evidence" value="ECO:0007669"/>
    <property type="project" value="InterPro"/>
</dbReference>
<evidence type="ECO:0000256" key="8">
    <source>
        <dbReference type="SAM" id="MobiDB-lite"/>
    </source>
</evidence>
<sequence length="585" mass="64183">MAGSRLAHTSSTWTSADERAQLAEDNMFKQQDRSSGVYMRVPFTTRPKKVASSVTDSLDKPAATTKPPPIGGKILGRPANRAAASEFSAYRTSSATSALASLTRFHSRHANQSTASSCSVRERNNDDLDVGNSTSLNFPSVGSSELPRLAPSVGPSTSNMTTSNIVTSQATTTPSISYPARVSSSGRTSPRNDMTRKRHPRGLVGLQNLGNTCFMNSCLQCVSNLPAIVKYFQPGLYACEINDSSPTKGALANAFGNLIKALWTGDKFTATRPVELKRVIGKVASRFTGYDQQDAQEFLRFLLDGLHEDLNRVKKKPAYYEIKDRPDAKDRDVSDEYWKFYLERNASALSELFCGQLRSEIRCETCSHRSLCFDVFWDLSLPVPKKKPGRNSAASHLRVSSSFFSGGRTASATSDAAASDSATAGNGGMSIHDCLKAYTEQELLSDDAAYYCAKCKTHRSVSKKISVYRLPNVLVLHLKRFSYSTFSRDKVSTTISFPAQSLDIAEYCARDAVVDGSTLYDLTGIVHHMGSLNGGHYTAECLNADTQEWFDFNDASVTAIKRPEISSSSAYMLFYQRREEKSLTI</sequence>
<dbReference type="PANTHER" id="PTHR21646">
    <property type="entry name" value="UBIQUITIN CARBOXYL-TERMINAL HYDROLASE"/>
    <property type="match status" value="1"/>
</dbReference>
<comment type="catalytic activity">
    <reaction evidence="1 7">
        <text>Thiol-dependent hydrolysis of ester, thioester, amide, peptide and isopeptide bonds formed by the C-terminal Gly of ubiquitin (a 76-residue protein attached to proteins as an intracellular targeting signal).</text>
        <dbReference type="EC" id="3.4.19.12"/>
    </reaction>
</comment>
<dbReference type="Pfam" id="PF00443">
    <property type="entry name" value="UCH"/>
    <property type="match status" value="1"/>
</dbReference>
<evidence type="ECO:0000256" key="6">
    <source>
        <dbReference type="ARBA" id="ARBA00022807"/>
    </source>
</evidence>
<dbReference type="EC" id="3.4.19.12" evidence="7"/>
<evidence type="ECO:0000256" key="4">
    <source>
        <dbReference type="ARBA" id="ARBA00022786"/>
    </source>
</evidence>
<feature type="compositionally biased region" description="Polar residues" evidence="8">
    <location>
        <begin position="110"/>
        <end position="119"/>
    </location>
</feature>
<dbReference type="PROSITE" id="PS00973">
    <property type="entry name" value="USP_2"/>
    <property type="match status" value="1"/>
</dbReference>
<dbReference type="InterPro" id="IPR018200">
    <property type="entry name" value="USP_CS"/>
</dbReference>
<feature type="region of interest" description="Disordered" evidence="8">
    <location>
        <begin position="48"/>
        <end position="76"/>
    </location>
</feature>
<feature type="compositionally biased region" description="Polar residues" evidence="8">
    <location>
        <begin position="131"/>
        <end position="143"/>
    </location>
</feature>
<feature type="domain" description="USP" evidence="9">
    <location>
        <begin position="204"/>
        <end position="578"/>
    </location>
</feature>
<dbReference type="InterPro" id="IPR050185">
    <property type="entry name" value="Ub_carboxyl-term_hydrolase"/>
</dbReference>
<feature type="region of interest" description="Disordered" evidence="8">
    <location>
        <begin position="108"/>
        <end position="198"/>
    </location>
</feature>
<keyword evidence="11" id="KW-1185">Reference proteome</keyword>
<dbReference type="Proteomes" id="UP000694044">
    <property type="component" value="Unassembled WGS sequence"/>
</dbReference>
<comment type="caution">
    <text evidence="10">The sequence shown here is derived from an EMBL/GenBank/DDBJ whole genome shotgun (WGS) entry which is preliminary data.</text>
</comment>
<keyword evidence="3 7" id="KW-0645">Protease</keyword>
<evidence type="ECO:0000256" key="2">
    <source>
        <dbReference type="ARBA" id="ARBA00009085"/>
    </source>
</evidence>
<evidence type="ECO:0000256" key="1">
    <source>
        <dbReference type="ARBA" id="ARBA00000707"/>
    </source>
</evidence>
<comment type="similarity">
    <text evidence="2 7">Belongs to the peptidase C19 family.</text>
</comment>
<reference evidence="10" key="1">
    <citation type="submission" date="2021-02" db="EMBL/GenBank/DDBJ databases">
        <authorList>
            <person name="Palmer J.M."/>
        </authorList>
    </citation>
    <scope>NUCLEOTIDE SEQUENCE</scope>
    <source>
        <strain evidence="10">SCRP734</strain>
    </source>
</reference>
<dbReference type="GO" id="GO:0006508">
    <property type="term" value="P:proteolysis"/>
    <property type="evidence" value="ECO:0007669"/>
    <property type="project" value="UniProtKB-KW"/>
</dbReference>
<dbReference type="GO" id="GO:0004843">
    <property type="term" value="F:cysteine-type deubiquitinase activity"/>
    <property type="evidence" value="ECO:0007669"/>
    <property type="project" value="UniProtKB-UniRule"/>
</dbReference>
<evidence type="ECO:0000256" key="5">
    <source>
        <dbReference type="ARBA" id="ARBA00022801"/>
    </source>
</evidence>
<dbReference type="InterPro" id="IPR001394">
    <property type="entry name" value="Peptidase_C19_UCH"/>
</dbReference>
<evidence type="ECO:0000259" key="9">
    <source>
        <dbReference type="PROSITE" id="PS50235"/>
    </source>
</evidence>
<feature type="compositionally biased region" description="Polar residues" evidence="8">
    <location>
        <begin position="154"/>
        <end position="192"/>
    </location>
</feature>
<proteinExistence type="inferred from homology"/>
<dbReference type="PROSITE" id="PS50235">
    <property type="entry name" value="USP_3"/>
    <property type="match status" value="1"/>
</dbReference>
<evidence type="ECO:0000256" key="3">
    <source>
        <dbReference type="ARBA" id="ARBA00022670"/>
    </source>
</evidence>
<evidence type="ECO:0000256" key="7">
    <source>
        <dbReference type="RuleBase" id="RU366025"/>
    </source>
</evidence>
<dbReference type="PANTHER" id="PTHR21646:SF24">
    <property type="entry name" value="UBIQUITIN CARBOXYL-TERMINAL HYDROLASE"/>
    <property type="match status" value="1"/>
</dbReference>
<dbReference type="AlphaFoldDB" id="A0A8T1VFE0"/>
<evidence type="ECO:0000313" key="11">
    <source>
        <dbReference type="Proteomes" id="UP000694044"/>
    </source>
</evidence>
<keyword evidence="6 7" id="KW-0788">Thiol protease</keyword>
<gene>
    <name evidence="10" type="primary">USP21</name>
    <name evidence="10" type="ORF">PHYPSEUDO_008043</name>
</gene>
<protein>
    <recommendedName>
        <fullName evidence="7">Ubiquitin carboxyl-terminal hydrolase</fullName>
        <ecNumber evidence="7">3.4.19.12</ecNumber>
    </recommendedName>
</protein>
<dbReference type="PROSITE" id="PS00972">
    <property type="entry name" value="USP_1"/>
    <property type="match status" value="1"/>
</dbReference>
<evidence type="ECO:0000313" key="10">
    <source>
        <dbReference type="EMBL" id="KAG7379885.1"/>
    </source>
</evidence>
<keyword evidence="5 7" id="KW-0378">Hydrolase</keyword>
<dbReference type="EMBL" id="JAGDFM010000323">
    <property type="protein sequence ID" value="KAG7379885.1"/>
    <property type="molecule type" value="Genomic_DNA"/>
</dbReference>
<dbReference type="CDD" id="cd02674">
    <property type="entry name" value="Peptidase_C19R"/>
    <property type="match status" value="1"/>
</dbReference>